<dbReference type="PANTHER" id="PTHR19343:SF9">
    <property type="entry name" value="IG-LIKE DOMAIN-CONTAINING PROTEIN"/>
    <property type="match status" value="1"/>
</dbReference>
<dbReference type="InterPro" id="IPR013106">
    <property type="entry name" value="Ig_V-set"/>
</dbReference>
<sequence length="47" mass="5262">MSILSNGEKKEGRFTAHFNKANLHVSLHIRDFKSSDSALYFCAASEC</sequence>
<evidence type="ECO:0000313" key="9">
    <source>
        <dbReference type="Proteomes" id="UP000234681"/>
    </source>
</evidence>
<proteinExistence type="predicted"/>
<keyword evidence="6" id="KW-1279">T cell receptor</keyword>
<dbReference type="SUPFAM" id="SSF48726">
    <property type="entry name" value="Immunoglobulin"/>
    <property type="match status" value="1"/>
</dbReference>
<dbReference type="InterPro" id="IPR036179">
    <property type="entry name" value="Ig-like_dom_sf"/>
</dbReference>
<dbReference type="PANTHER" id="PTHR19343">
    <property type="entry name" value="T CELL RECEPTOR ALPHA VARIABLE 1-2"/>
    <property type="match status" value="1"/>
</dbReference>
<gene>
    <name evidence="8" type="ORF">rCG_29134</name>
</gene>
<dbReference type="Gene3D" id="2.60.40.10">
    <property type="entry name" value="Immunoglobulins"/>
    <property type="match status" value="1"/>
</dbReference>
<feature type="non-terminal residue" evidence="8">
    <location>
        <position position="47"/>
    </location>
</feature>
<dbReference type="Proteomes" id="UP000234681">
    <property type="component" value="Chromosome 15"/>
</dbReference>
<dbReference type="InterPro" id="IPR051006">
    <property type="entry name" value="TCR_variable_domain"/>
</dbReference>
<evidence type="ECO:0000256" key="4">
    <source>
        <dbReference type="ARBA" id="ARBA00023170"/>
    </source>
</evidence>
<keyword evidence="4" id="KW-0675">Receptor</keyword>
<dbReference type="Pfam" id="PF07686">
    <property type="entry name" value="V-set"/>
    <property type="match status" value="1"/>
</dbReference>
<dbReference type="InterPro" id="IPR013783">
    <property type="entry name" value="Ig-like_fold"/>
</dbReference>
<keyword evidence="1" id="KW-0732">Signal</keyword>
<keyword evidence="3" id="KW-1064">Adaptive immunity</keyword>
<keyword evidence="5" id="KW-0393">Immunoglobulin domain</keyword>
<dbReference type="AlphaFoldDB" id="A6KUA2"/>
<dbReference type="EMBL" id="CH474150">
    <property type="protein sequence ID" value="EDL84769.1"/>
    <property type="molecule type" value="Genomic_DNA"/>
</dbReference>
<evidence type="ECO:0000256" key="3">
    <source>
        <dbReference type="ARBA" id="ARBA00023130"/>
    </source>
</evidence>
<evidence type="ECO:0000256" key="1">
    <source>
        <dbReference type="ARBA" id="ARBA00022729"/>
    </source>
</evidence>
<evidence type="ECO:0000256" key="2">
    <source>
        <dbReference type="ARBA" id="ARBA00022859"/>
    </source>
</evidence>
<accession>A6KUA2</accession>
<evidence type="ECO:0000256" key="5">
    <source>
        <dbReference type="ARBA" id="ARBA00023319"/>
    </source>
</evidence>
<organism evidence="8 9">
    <name type="scientific">Rattus norvegicus</name>
    <name type="common">Rat</name>
    <dbReference type="NCBI Taxonomy" id="10116"/>
    <lineage>
        <taxon>Eukaryota</taxon>
        <taxon>Metazoa</taxon>
        <taxon>Chordata</taxon>
        <taxon>Craniata</taxon>
        <taxon>Vertebrata</taxon>
        <taxon>Euteleostomi</taxon>
        <taxon>Mammalia</taxon>
        <taxon>Eutheria</taxon>
        <taxon>Euarchontoglires</taxon>
        <taxon>Glires</taxon>
        <taxon>Rodentia</taxon>
        <taxon>Myomorpha</taxon>
        <taxon>Muroidea</taxon>
        <taxon>Muridae</taxon>
        <taxon>Murinae</taxon>
        <taxon>Rattus</taxon>
    </lineage>
</organism>
<dbReference type="GO" id="GO:0042101">
    <property type="term" value="C:T cell receptor complex"/>
    <property type="evidence" value="ECO:0007669"/>
    <property type="project" value="UniProtKB-KW"/>
</dbReference>
<reference evidence="8 9" key="1">
    <citation type="submission" date="2005-07" db="EMBL/GenBank/DDBJ databases">
        <authorList>
            <person name="Mural R.J."/>
            <person name="Li P.W."/>
            <person name="Adams M.D."/>
            <person name="Amanatides P.G."/>
            <person name="Baden-Tillson H."/>
            <person name="Barnstead M."/>
            <person name="Chin S.H."/>
            <person name="Dew I."/>
            <person name="Evans C.A."/>
            <person name="Ferriera S."/>
            <person name="Flanigan M."/>
            <person name="Fosler C."/>
            <person name="Glodek A."/>
            <person name="Gu Z."/>
            <person name="Holt R.A."/>
            <person name="Jennings D."/>
            <person name="Kraft C.L."/>
            <person name="Lu F."/>
            <person name="Nguyen T."/>
            <person name="Nusskern D.R."/>
            <person name="Pfannkoch C.M."/>
            <person name="Sitter C."/>
            <person name="Sutton G.G."/>
            <person name="Venter J.C."/>
            <person name="Wang Z."/>
            <person name="Woodage T."/>
            <person name="Zheng X.H."/>
            <person name="Zhong F."/>
        </authorList>
    </citation>
    <scope>NUCLEOTIDE SEQUENCE [LARGE SCALE GENOMIC DNA]</scope>
    <source>
        <strain>BN</strain>
        <strain evidence="9">Sprague-Dawley</strain>
    </source>
</reference>
<feature type="domain" description="Immunoglobulin V-set" evidence="7">
    <location>
        <begin position="6"/>
        <end position="43"/>
    </location>
</feature>
<evidence type="ECO:0000256" key="6">
    <source>
        <dbReference type="ARBA" id="ARBA00043266"/>
    </source>
</evidence>
<evidence type="ECO:0000259" key="7">
    <source>
        <dbReference type="Pfam" id="PF07686"/>
    </source>
</evidence>
<keyword evidence="2" id="KW-0391">Immunity</keyword>
<dbReference type="GO" id="GO:0002250">
    <property type="term" value="P:adaptive immune response"/>
    <property type="evidence" value="ECO:0007669"/>
    <property type="project" value="UniProtKB-KW"/>
</dbReference>
<name>A6KUA2_RAT</name>
<protein>
    <submittedName>
        <fullName evidence="8">RCG29134</fullName>
    </submittedName>
</protein>
<evidence type="ECO:0000313" key="8">
    <source>
        <dbReference type="EMBL" id="EDL84769.1"/>
    </source>
</evidence>